<dbReference type="GO" id="GO:0005634">
    <property type="term" value="C:nucleus"/>
    <property type="evidence" value="ECO:0007669"/>
    <property type="project" value="TreeGrafter"/>
</dbReference>
<dbReference type="PANTHER" id="PTHR22881:SF27">
    <property type="entry name" value="BROMODOMAIN CONTAINING 7_9"/>
    <property type="match status" value="1"/>
</dbReference>
<protein>
    <recommendedName>
        <fullName evidence="4">Bromo domain-containing protein</fullName>
    </recommendedName>
</protein>
<reference evidence="5 6" key="1">
    <citation type="submission" date="2016-03" db="EMBL/GenBank/DDBJ databases">
        <title>Whole genome sequencing of Grifola frondosa 9006-11.</title>
        <authorList>
            <person name="Min B."/>
            <person name="Park H."/>
            <person name="Kim J.-G."/>
            <person name="Cho H."/>
            <person name="Oh Y.-L."/>
            <person name="Kong W.-S."/>
            <person name="Choi I.-G."/>
        </authorList>
    </citation>
    <scope>NUCLEOTIDE SEQUENCE [LARGE SCALE GENOMIC DNA]</scope>
    <source>
        <strain evidence="5 6">9006-11</strain>
    </source>
</reference>
<evidence type="ECO:0000256" key="2">
    <source>
        <dbReference type="PROSITE-ProRule" id="PRU00035"/>
    </source>
</evidence>
<dbReference type="STRING" id="5627.A0A1C7M7N4"/>
<dbReference type="SUPFAM" id="SSF47370">
    <property type="entry name" value="Bromodomain"/>
    <property type="match status" value="1"/>
</dbReference>
<proteinExistence type="predicted"/>
<evidence type="ECO:0000313" key="5">
    <source>
        <dbReference type="EMBL" id="OBZ72828.1"/>
    </source>
</evidence>
<comment type="caution">
    <text evidence="5">The sequence shown here is derived from an EMBL/GenBank/DDBJ whole genome shotgun (WGS) entry which is preliminary data.</text>
</comment>
<organism evidence="5 6">
    <name type="scientific">Grifola frondosa</name>
    <name type="common">Maitake</name>
    <name type="synonym">Polyporus frondosus</name>
    <dbReference type="NCBI Taxonomy" id="5627"/>
    <lineage>
        <taxon>Eukaryota</taxon>
        <taxon>Fungi</taxon>
        <taxon>Dikarya</taxon>
        <taxon>Basidiomycota</taxon>
        <taxon>Agaricomycotina</taxon>
        <taxon>Agaricomycetes</taxon>
        <taxon>Polyporales</taxon>
        <taxon>Grifolaceae</taxon>
        <taxon>Grifola</taxon>
    </lineage>
</organism>
<feature type="compositionally biased region" description="Pro residues" evidence="3">
    <location>
        <begin position="331"/>
        <end position="359"/>
    </location>
</feature>
<feature type="compositionally biased region" description="Basic and acidic residues" evidence="3">
    <location>
        <begin position="8"/>
        <end position="19"/>
    </location>
</feature>
<feature type="compositionally biased region" description="Polar residues" evidence="3">
    <location>
        <begin position="213"/>
        <end position="223"/>
    </location>
</feature>
<dbReference type="CDD" id="cd04369">
    <property type="entry name" value="Bromodomain"/>
    <property type="match status" value="1"/>
</dbReference>
<accession>A0A1C7M7N4</accession>
<feature type="region of interest" description="Disordered" evidence="3">
    <location>
        <begin position="182"/>
        <end position="260"/>
    </location>
</feature>
<keyword evidence="1 2" id="KW-0103">Bromodomain</keyword>
<feature type="compositionally biased region" description="Acidic residues" evidence="3">
    <location>
        <begin position="182"/>
        <end position="195"/>
    </location>
</feature>
<name>A0A1C7M7N4_GRIFR</name>
<feature type="region of interest" description="Disordered" evidence="3">
    <location>
        <begin position="1"/>
        <end position="23"/>
    </location>
</feature>
<dbReference type="PRINTS" id="PR00503">
    <property type="entry name" value="BROMODOMAIN"/>
</dbReference>
<evidence type="ECO:0000259" key="4">
    <source>
        <dbReference type="PROSITE" id="PS50014"/>
    </source>
</evidence>
<evidence type="ECO:0000256" key="1">
    <source>
        <dbReference type="ARBA" id="ARBA00023117"/>
    </source>
</evidence>
<dbReference type="Proteomes" id="UP000092993">
    <property type="component" value="Unassembled WGS sequence"/>
</dbReference>
<dbReference type="SMART" id="SM00297">
    <property type="entry name" value="BROMO"/>
    <property type="match status" value="1"/>
</dbReference>
<gene>
    <name evidence="5" type="ORF">A0H81_06717</name>
</gene>
<dbReference type="Pfam" id="PF00439">
    <property type="entry name" value="Bromodomain"/>
    <property type="match status" value="1"/>
</dbReference>
<dbReference type="PROSITE" id="PS50014">
    <property type="entry name" value="BROMODOMAIN_2"/>
    <property type="match status" value="1"/>
</dbReference>
<feature type="domain" description="Bromo" evidence="4">
    <location>
        <begin position="79"/>
        <end position="149"/>
    </location>
</feature>
<sequence>MSETDFPSYHHAESSHYDGKGTSSSSGLKFVLPPLSSVKALKGKKKLKLVHDEGVKKIPRPIKLKPLKEVLTKLITQIKKKDDYAFFLEPVDPAHVPGYADVVKRPMDLGTMTTKVKRGKYRSLEEFASDIRLLATNAKTFNPPGTIYHAEADKIETYALDHIAKAAASVIEYETDWNIEIENDEEPVAVDDEDTGDKGTPMDVDEARAVSPSVASTQAQPTQHAGGRRARAKKQPGTLTESLERDGGLPGAKDGLGAFPPGSDWADLMLALKLKGKRYRTKKERLRMEKGGPPYAADGSLDYTEMEDPFSVLSFFVPEPPSRPLLTPLFPTLPPSDPSEPPFPAPVNIPPSSTPPPVPTLSSNKHPKLKTKPRRRHWTIVRNPPGRGRAKDKEDEESEPQWRTPREPVATDFGSYATLTSTLAQERGFVDVGTELGSEEKVFKAVRESIEGRPAKRQKVEDAPIRSADDYWRGKIGDAEEYIRDVVYGGVDGLAYIRSLAEFVTPSEPMKSDGEPPTYDALGMPLAQWVYRAIVDPLTGGRHRTLCEAAQRLHHPASSAKPDPDCDPSVDAQIDLSLNTYPQAAQQLIALRQIAAAPIDMGALIRAPDELFLAEDSWAGAELKAQRRREAEAARERALVESPAENAAAYLAFAIQSHREAEAGPQVVSAFDDREVLEHALRCAAEEIDALARKTETPVKAEGEAAAEESAEDALMKRLRLNLLALAKRAPLDQITKLPTELVPPHLRHIVPTIGC</sequence>
<dbReference type="GO" id="GO:0006357">
    <property type="term" value="P:regulation of transcription by RNA polymerase II"/>
    <property type="evidence" value="ECO:0007669"/>
    <property type="project" value="TreeGrafter"/>
</dbReference>
<dbReference type="EMBL" id="LUGG01000007">
    <property type="protein sequence ID" value="OBZ72828.1"/>
    <property type="molecule type" value="Genomic_DNA"/>
</dbReference>
<dbReference type="OMA" id="IEYETDW"/>
<dbReference type="InterPro" id="IPR001487">
    <property type="entry name" value="Bromodomain"/>
</dbReference>
<feature type="compositionally biased region" description="Basic residues" evidence="3">
    <location>
        <begin position="365"/>
        <end position="379"/>
    </location>
</feature>
<feature type="region of interest" description="Disordered" evidence="3">
    <location>
        <begin position="330"/>
        <end position="410"/>
    </location>
</feature>
<keyword evidence="6" id="KW-1185">Reference proteome</keyword>
<dbReference type="AlphaFoldDB" id="A0A1C7M7N4"/>
<dbReference type="InterPro" id="IPR036427">
    <property type="entry name" value="Bromodomain-like_sf"/>
</dbReference>
<dbReference type="InterPro" id="IPR051831">
    <property type="entry name" value="Bromodomain_contain_prot"/>
</dbReference>
<dbReference type="GO" id="GO:0006325">
    <property type="term" value="P:chromatin organization"/>
    <property type="evidence" value="ECO:0007669"/>
    <property type="project" value="UniProtKB-ARBA"/>
</dbReference>
<dbReference type="Gene3D" id="1.20.920.10">
    <property type="entry name" value="Bromodomain-like"/>
    <property type="match status" value="1"/>
</dbReference>
<dbReference type="OrthoDB" id="21449at2759"/>
<evidence type="ECO:0000256" key="3">
    <source>
        <dbReference type="SAM" id="MobiDB-lite"/>
    </source>
</evidence>
<evidence type="ECO:0000313" key="6">
    <source>
        <dbReference type="Proteomes" id="UP000092993"/>
    </source>
</evidence>
<dbReference type="PANTHER" id="PTHR22881">
    <property type="entry name" value="BROMODOMAIN CONTAINING PROTEIN"/>
    <property type="match status" value="1"/>
</dbReference>